<keyword evidence="7" id="KW-0732">Signal</keyword>
<evidence type="ECO:0000256" key="7">
    <source>
        <dbReference type="SAM" id="SignalP"/>
    </source>
</evidence>
<dbReference type="Pfam" id="PF13396">
    <property type="entry name" value="PLDc_N"/>
    <property type="match status" value="1"/>
</dbReference>
<dbReference type="Proteomes" id="UP001365542">
    <property type="component" value="Unassembled WGS sequence"/>
</dbReference>
<reference evidence="9 10" key="1">
    <citation type="submission" date="2019-10" db="EMBL/GenBank/DDBJ databases">
        <authorList>
            <person name="Palmer J.M."/>
        </authorList>
    </citation>
    <scope>NUCLEOTIDE SEQUENCE [LARGE SCALE GENOMIC DNA]</scope>
    <source>
        <strain evidence="9 10">TWF694</strain>
    </source>
</reference>
<evidence type="ECO:0000256" key="2">
    <source>
        <dbReference type="ARBA" id="ARBA00022475"/>
    </source>
</evidence>
<evidence type="ECO:0000256" key="3">
    <source>
        <dbReference type="ARBA" id="ARBA00022692"/>
    </source>
</evidence>
<evidence type="ECO:0000256" key="4">
    <source>
        <dbReference type="ARBA" id="ARBA00022989"/>
    </source>
</evidence>
<dbReference type="GO" id="GO:0005886">
    <property type="term" value="C:plasma membrane"/>
    <property type="evidence" value="ECO:0007669"/>
    <property type="project" value="UniProtKB-SubCell"/>
</dbReference>
<name>A0AAV9XMT8_9PEZI</name>
<evidence type="ECO:0000256" key="6">
    <source>
        <dbReference type="SAM" id="Phobius"/>
    </source>
</evidence>
<proteinExistence type="predicted"/>
<evidence type="ECO:0000256" key="5">
    <source>
        <dbReference type="ARBA" id="ARBA00023136"/>
    </source>
</evidence>
<protein>
    <recommendedName>
        <fullName evidence="8">Cardiolipin synthase N-terminal domain-containing protein</fullName>
    </recommendedName>
</protein>
<accession>A0AAV9XMT8</accession>
<feature type="transmembrane region" description="Helical" evidence="6">
    <location>
        <begin position="61"/>
        <end position="81"/>
    </location>
</feature>
<evidence type="ECO:0000313" key="10">
    <source>
        <dbReference type="Proteomes" id="UP001365542"/>
    </source>
</evidence>
<keyword evidence="2" id="KW-1003">Cell membrane</keyword>
<comment type="subcellular location">
    <subcellularLocation>
        <location evidence="1">Cell membrane</location>
        <topology evidence="1">Multi-pass membrane protein</topology>
    </subcellularLocation>
</comment>
<organism evidence="9 10">
    <name type="scientific">Orbilia ellipsospora</name>
    <dbReference type="NCBI Taxonomy" id="2528407"/>
    <lineage>
        <taxon>Eukaryota</taxon>
        <taxon>Fungi</taxon>
        <taxon>Dikarya</taxon>
        <taxon>Ascomycota</taxon>
        <taxon>Pezizomycotina</taxon>
        <taxon>Orbiliomycetes</taxon>
        <taxon>Orbiliales</taxon>
        <taxon>Orbiliaceae</taxon>
        <taxon>Orbilia</taxon>
    </lineage>
</organism>
<evidence type="ECO:0000313" key="9">
    <source>
        <dbReference type="EMBL" id="KAK6543422.1"/>
    </source>
</evidence>
<keyword evidence="4 6" id="KW-1133">Transmembrane helix</keyword>
<keyword evidence="5 6" id="KW-0472">Membrane</keyword>
<dbReference type="EMBL" id="JAVHJO010000001">
    <property type="protein sequence ID" value="KAK6543422.1"/>
    <property type="molecule type" value="Genomic_DNA"/>
</dbReference>
<feature type="transmembrane region" description="Helical" evidence="6">
    <location>
        <begin position="88"/>
        <end position="110"/>
    </location>
</feature>
<evidence type="ECO:0000259" key="8">
    <source>
        <dbReference type="Pfam" id="PF13396"/>
    </source>
</evidence>
<gene>
    <name evidence="9" type="ORF">TWF694_000169</name>
</gene>
<dbReference type="AlphaFoldDB" id="A0AAV9XMT8"/>
<feature type="chain" id="PRO_5043765676" description="Cardiolipin synthase N-terminal domain-containing protein" evidence="7">
    <location>
        <begin position="34"/>
        <end position="141"/>
    </location>
</feature>
<keyword evidence="10" id="KW-1185">Reference proteome</keyword>
<keyword evidence="3 6" id="KW-0812">Transmembrane</keyword>
<feature type="domain" description="Cardiolipin synthase N-terminal" evidence="8">
    <location>
        <begin position="72"/>
        <end position="110"/>
    </location>
</feature>
<evidence type="ECO:0000256" key="1">
    <source>
        <dbReference type="ARBA" id="ARBA00004651"/>
    </source>
</evidence>
<feature type="signal peptide" evidence="7">
    <location>
        <begin position="1"/>
        <end position="33"/>
    </location>
</feature>
<sequence length="141" mass="15977">MSPTLAFFSRRTTLPLATIWCLLLTLFTSLVAGAPTPDITVTTGNQSVDNFMHNNAKAMNIVYAVVAIILVILVIIVWVEVLPSERGIIAKLLWCLFVLVFPIIGVLIYYCCSNRTRYMRRNFRDVSMRQTYPTPQYAGDR</sequence>
<comment type="caution">
    <text evidence="9">The sequence shown here is derived from an EMBL/GenBank/DDBJ whole genome shotgun (WGS) entry which is preliminary data.</text>
</comment>
<dbReference type="InterPro" id="IPR027379">
    <property type="entry name" value="CLS_N"/>
</dbReference>